<evidence type="ECO:0000256" key="3">
    <source>
        <dbReference type="ARBA" id="ARBA00022723"/>
    </source>
</evidence>
<dbReference type="NCBIfam" id="TIGR00516">
    <property type="entry name" value="acpS"/>
    <property type="match status" value="1"/>
</dbReference>
<dbReference type="InterPro" id="IPR004568">
    <property type="entry name" value="Ppantetheine-prot_Trfase_dom"/>
</dbReference>
<evidence type="ECO:0000259" key="9">
    <source>
        <dbReference type="Pfam" id="PF01648"/>
    </source>
</evidence>
<comment type="cofactor">
    <cofactor evidence="8">
        <name>Mg(2+)</name>
        <dbReference type="ChEBI" id="CHEBI:18420"/>
    </cofactor>
</comment>
<sequence length="133" mass="14602">MPVVGVGTDVADVARFARLLERGGQRFLERWFRPTEVEWLNTKKARARHTAAQFAAKEAALKAVRVPDLGPVRWREIEITHGLHGSPGVVVHGSVRELADAAGVSDFHLALWHDDRVATATVVAVSEPARQLP</sequence>
<keyword evidence="2 8" id="KW-0808">Transferase</keyword>
<accession>A0A516G7U3</accession>
<evidence type="ECO:0000256" key="6">
    <source>
        <dbReference type="ARBA" id="ARBA00023098"/>
    </source>
</evidence>
<feature type="domain" description="4'-phosphopantetheinyl transferase" evidence="9">
    <location>
        <begin position="5"/>
        <end position="104"/>
    </location>
</feature>
<keyword evidence="7 8" id="KW-0275">Fatty acid biosynthesis</keyword>
<dbReference type="Pfam" id="PF01648">
    <property type="entry name" value="ACPS"/>
    <property type="match status" value="1"/>
</dbReference>
<gene>
    <name evidence="8 10" type="primary">acpS</name>
    <name evidence="10" type="ORF">FNH13_03010</name>
</gene>
<dbReference type="GO" id="GO:0006633">
    <property type="term" value="P:fatty acid biosynthetic process"/>
    <property type="evidence" value="ECO:0007669"/>
    <property type="project" value="UniProtKB-UniRule"/>
</dbReference>
<keyword evidence="6 8" id="KW-0443">Lipid metabolism</keyword>
<dbReference type="SUPFAM" id="SSF56214">
    <property type="entry name" value="4'-phosphopantetheinyl transferase"/>
    <property type="match status" value="1"/>
</dbReference>
<dbReference type="HAMAP" id="MF_00101">
    <property type="entry name" value="AcpS"/>
    <property type="match status" value="1"/>
</dbReference>
<proteinExistence type="inferred from homology"/>
<dbReference type="KEGG" id="orz:FNH13_03010"/>
<reference evidence="10 11" key="1">
    <citation type="submission" date="2019-07" db="EMBL/GenBank/DDBJ databases">
        <title>complete genome sequencing of Ornithinimicrobium sp. H23M54.</title>
        <authorList>
            <person name="Bae J.-W."/>
            <person name="Lee S.-Y."/>
        </authorList>
    </citation>
    <scope>NUCLEOTIDE SEQUENCE [LARGE SCALE GENOMIC DNA]</scope>
    <source>
        <strain evidence="10 11">H23M54</strain>
    </source>
</reference>
<dbReference type="GO" id="GO:0008897">
    <property type="term" value="F:holo-[acyl-carrier-protein] synthase activity"/>
    <property type="evidence" value="ECO:0007669"/>
    <property type="project" value="UniProtKB-UniRule"/>
</dbReference>
<keyword evidence="11" id="KW-1185">Reference proteome</keyword>
<comment type="catalytic activity">
    <reaction evidence="8">
        <text>apo-[ACP] + CoA = holo-[ACP] + adenosine 3',5'-bisphosphate + H(+)</text>
        <dbReference type="Rhea" id="RHEA:12068"/>
        <dbReference type="Rhea" id="RHEA-COMP:9685"/>
        <dbReference type="Rhea" id="RHEA-COMP:9690"/>
        <dbReference type="ChEBI" id="CHEBI:15378"/>
        <dbReference type="ChEBI" id="CHEBI:29999"/>
        <dbReference type="ChEBI" id="CHEBI:57287"/>
        <dbReference type="ChEBI" id="CHEBI:58343"/>
        <dbReference type="ChEBI" id="CHEBI:64479"/>
        <dbReference type="EC" id="2.7.8.7"/>
    </reaction>
</comment>
<evidence type="ECO:0000256" key="7">
    <source>
        <dbReference type="ARBA" id="ARBA00023160"/>
    </source>
</evidence>
<evidence type="ECO:0000256" key="4">
    <source>
        <dbReference type="ARBA" id="ARBA00022832"/>
    </source>
</evidence>
<comment type="function">
    <text evidence="8">Transfers the 4'-phosphopantetheine moiety from coenzyme A to a Ser of acyl-carrier-protein.</text>
</comment>
<evidence type="ECO:0000256" key="5">
    <source>
        <dbReference type="ARBA" id="ARBA00022842"/>
    </source>
</evidence>
<organism evidence="10 11">
    <name type="scientific">Ornithinimicrobium ciconiae</name>
    <dbReference type="NCBI Taxonomy" id="2594265"/>
    <lineage>
        <taxon>Bacteria</taxon>
        <taxon>Bacillati</taxon>
        <taxon>Actinomycetota</taxon>
        <taxon>Actinomycetes</taxon>
        <taxon>Micrococcales</taxon>
        <taxon>Ornithinimicrobiaceae</taxon>
        <taxon>Ornithinimicrobium</taxon>
    </lineage>
</organism>
<name>A0A516G7U3_9MICO</name>
<evidence type="ECO:0000256" key="8">
    <source>
        <dbReference type="HAMAP-Rule" id="MF_00101"/>
    </source>
</evidence>
<keyword evidence="3 8" id="KW-0479">Metal-binding</keyword>
<evidence type="ECO:0000256" key="2">
    <source>
        <dbReference type="ARBA" id="ARBA00022679"/>
    </source>
</evidence>
<dbReference type="RefSeq" id="WP_143782088.1">
    <property type="nucleotide sequence ID" value="NZ_CP041616.1"/>
</dbReference>
<dbReference type="OrthoDB" id="517356at2"/>
<feature type="binding site" evidence="8">
    <location>
        <position position="9"/>
    </location>
    <ligand>
        <name>Mg(2+)</name>
        <dbReference type="ChEBI" id="CHEBI:18420"/>
    </ligand>
</feature>
<keyword evidence="5 8" id="KW-0460">Magnesium</keyword>
<dbReference type="Gene3D" id="3.90.470.20">
    <property type="entry name" value="4'-phosphopantetheinyl transferase domain"/>
    <property type="match status" value="1"/>
</dbReference>
<dbReference type="NCBIfam" id="TIGR00556">
    <property type="entry name" value="pantethn_trn"/>
    <property type="match status" value="1"/>
</dbReference>
<dbReference type="InterPro" id="IPR008278">
    <property type="entry name" value="4-PPantetheinyl_Trfase_dom"/>
</dbReference>
<protein>
    <recommendedName>
        <fullName evidence="8">Holo-[acyl-carrier-protein] synthase</fullName>
        <shortName evidence="8">Holo-ACP synthase</shortName>
        <ecNumber evidence="8">2.7.8.7</ecNumber>
    </recommendedName>
    <alternativeName>
        <fullName evidence="8">4'-phosphopantetheinyl transferase AcpS</fullName>
    </alternativeName>
</protein>
<comment type="similarity">
    <text evidence="8">Belongs to the P-Pant transferase superfamily. AcpS family.</text>
</comment>
<dbReference type="GO" id="GO:0000287">
    <property type="term" value="F:magnesium ion binding"/>
    <property type="evidence" value="ECO:0007669"/>
    <property type="project" value="UniProtKB-UniRule"/>
</dbReference>
<keyword evidence="8" id="KW-0963">Cytoplasm</keyword>
<evidence type="ECO:0000313" key="11">
    <source>
        <dbReference type="Proteomes" id="UP000315395"/>
    </source>
</evidence>
<keyword evidence="4 8" id="KW-0276">Fatty acid metabolism</keyword>
<evidence type="ECO:0000256" key="1">
    <source>
        <dbReference type="ARBA" id="ARBA00022516"/>
    </source>
</evidence>
<evidence type="ECO:0000313" key="10">
    <source>
        <dbReference type="EMBL" id="QDO87430.1"/>
    </source>
</evidence>
<dbReference type="InterPro" id="IPR002582">
    <property type="entry name" value="ACPS"/>
</dbReference>
<feature type="binding site" evidence="8">
    <location>
        <position position="58"/>
    </location>
    <ligand>
        <name>Mg(2+)</name>
        <dbReference type="ChEBI" id="CHEBI:18420"/>
    </ligand>
</feature>
<dbReference type="AlphaFoldDB" id="A0A516G7U3"/>
<dbReference type="EMBL" id="CP041616">
    <property type="protein sequence ID" value="QDO87430.1"/>
    <property type="molecule type" value="Genomic_DNA"/>
</dbReference>
<keyword evidence="1 8" id="KW-0444">Lipid biosynthesis</keyword>
<dbReference type="GO" id="GO:0005737">
    <property type="term" value="C:cytoplasm"/>
    <property type="evidence" value="ECO:0007669"/>
    <property type="project" value="UniProtKB-SubCell"/>
</dbReference>
<dbReference type="Proteomes" id="UP000315395">
    <property type="component" value="Chromosome"/>
</dbReference>
<dbReference type="EC" id="2.7.8.7" evidence="8"/>
<dbReference type="InterPro" id="IPR037143">
    <property type="entry name" value="4-PPantetheinyl_Trfase_dom_sf"/>
</dbReference>
<comment type="subcellular location">
    <subcellularLocation>
        <location evidence="8">Cytoplasm</location>
    </subcellularLocation>
</comment>